<feature type="domain" description="HTH cro/C1-type" evidence="4">
    <location>
        <begin position="12"/>
        <end position="66"/>
    </location>
</feature>
<proteinExistence type="predicted"/>
<dbReference type="GO" id="GO:0003677">
    <property type="term" value="F:DNA binding"/>
    <property type="evidence" value="ECO:0007669"/>
    <property type="project" value="UniProtKB-KW"/>
</dbReference>
<dbReference type="Proteomes" id="UP000198853">
    <property type="component" value="Unassembled WGS sequence"/>
</dbReference>
<dbReference type="Pfam" id="PF07883">
    <property type="entry name" value="Cupin_2"/>
    <property type="match status" value="1"/>
</dbReference>
<dbReference type="Gene3D" id="1.10.260.40">
    <property type="entry name" value="lambda repressor-like DNA-binding domains"/>
    <property type="match status" value="1"/>
</dbReference>
<keyword evidence="3" id="KW-0804">Transcription</keyword>
<dbReference type="PANTHER" id="PTHR46797">
    <property type="entry name" value="HTH-TYPE TRANSCRIPTIONAL REGULATOR"/>
    <property type="match status" value="1"/>
</dbReference>
<dbReference type="EMBL" id="FNEN01000001">
    <property type="protein sequence ID" value="SDI25801.1"/>
    <property type="molecule type" value="Genomic_DNA"/>
</dbReference>
<dbReference type="Pfam" id="PF01381">
    <property type="entry name" value="HTH_3"/>
    <property type="match status" value="1"/>
</dbReference>
<evidence type="ECO:0000256" key="2">
    <source>
        <dbReference type="ARBA" id="ARBA00023125"/>
    </source>
</evidence>
<evidence type="ECO:0000256" key="3">
    <source>
        <dbReference type="ARBA" id="ARBA00023163"/>
    </source>
</evidence>
<dbReference type="PANTHER" id="PTHR46797:SF23">
    <property type="entry name" value="HTH-TYPE TRANSCRIPTIONAL REGULATOR SUTR"/>
    <property type="match status" value="1"/>
</dbReference>
<dbReference type="CDD" id="cd00093">
    <property type="entry name" value="HTH_XRE"/>
    <property type="match status" value="1"/>
</dbReference>
<dbReference type="GO" id="GO:0003700">
    <property type="term" value="F:DNA-binding transcription factor activity"/>
    <property type="evidence" value="ECO:0007669"/>
    <property type="project" value="TreeGrafter"/>
</dbReference>
<dbReference type="InterPro" id="IPR013096">
    <property type="entry name" value="Cupin_2"/>
</dbReference>
<sequence length="186" mass="21421">MVAIHEQIGKNLQRLRKRRGWTFDKMAAQTGISKGMLSQMEKGETQPTVTTVWRIATGLNVSFSSLLKQEEQMLSVVERKDTPDLVEDEGRCRLFLIFPFDPETQFETYTMILHPGANYHSLPHAEGIREFITVISGECDITIAEETVTLDEKKSMQFSGNVHHRYVNRTNADTKLQILMYYAEEY</sequence>
<dbReference type="GO" id="GO:0005829">
    <property type="term" value="C:cytosol"/>
    <property type="evidence" value="ECO:0007669"/>
    <property type="project" value="TreeGrafter"/>
</dbReference>
<dbReference type="InterPro" id="IPR001387">
    <property type="entry name" value="Cro/C1-type_HTH"/>
</dbReference>
<dbReference type="RefSeq" id="WP_090395514.1">
    <property type="nucleotide sequence ID" value="NZ_FNEN01000001.1"/>
</dbReference>
<dbReference type="CDD" id="cd02209">
    <property type="entry name" value="cupin_XRE_C"/>
    <property type="match status" value="1"/>
</dbReference>
<reference evidence="5 6" key="1">
    <citation type="submission" date="2016-10" db="EMBL/GenBank/DDBJ databases">
        <authorList>
            <person name="de Groot N.N."/>
        </authorList>
    </citation>
    <scope>NUCLEOTIDE SEQUENCE [LARGE SCALE GENOMIC DNA]</scope>
    <source>
        <strain evidence="5 6">DSM 21771</strain>
    </source>
</reference>
<organism evidence="5 6">
    <name type="scientific">Natribacillus halophilus</name>
    <dbReference type="NCBI Taxonomy" id="549003"/>
    <lineage>
        <taxon>Bacteria</taxon>
        <taxon>Bacillati</taxon>
        <taxon>Bacillota</taxon>
        <taxon>Bacilli</taxon>
        <taxon>Bacillales</taxon>
        <taxon>Bacillaceae</taxon>
        <taxon>Natribacillus</taxon>
    </lineage>
</organism>
<evidence type="ECO:0000256" key="1">
    <source>
        <dbReference type="ARBA" id="ARBA00023015"/>
    </source>
</evidence>
<dbReference type="SUPFAM" id="SSF51182">
    <property type="entry name" value="RmlC-like cupins"/>
    <property type="match status" value="1"/>
</dbReference>
<evidence type="ECO:0000313" key="5">
    <source>
        <dbReference type="EMBL" id="SDI25801.1"/>
    </source>
</evidence>
<dbReference type="InterPro" id="IPR014710">
    <property type="entry name" value="RmlC-like_jellyroll"/>
</dbReference>
<keyword evidence="1" id="KW-0805">Transcription regulation</keyword>
<name>A0A1G8J3V7_9BACI</name>
<dbReference type="AlphaFoldDB" id="A0A1G8J3V7"/>
<dbReference type="OrthoDB" id="9781521at2"/>
<dbReference type="SUPFAM" id="SSF47413">
    <property type="entry name" value="lambda repressor-like DNA-binding domains"/>
    <property type="match status" value="1"/>
</dbReference>
<dbReference type="InterPro" id="IPR010982">
    <property type="entry name" value="Lambda_DNA-bd_dom_sf"/>
</dbReference>
<evidence type="ECO:0000259" key="4">
    <source>
        <dbReference type="PROSITE" id="PS50943"/>
    </source>
</evidence>
<protein>
    <submittedName>
        <fullName evidence="5">Cupin domain-containing protein</fullName>
    </submittedName>
</protein>
<dbReference type="PROSITE" id="PS50943">
    <property type="entry name" value="HTH_CROC1"/>
    <property type="match status" value="1"/>
</dbReference>
<dbReference type="SMART" id="SM00530">
    <property type="entry name" value="HTH_XRE"/>
    <property type="match status" value="1"/>
</dbReference>
<keyword evidence="2" id="KW-0238">DNA-binding</keyword>
<evidence type="ECO:0000313" key="6">
    <source>
        <dbReference type="Proteomes" id="UP000198853"/>
    </source>
</evidence>
<dbReference type="InterPro" id="IPR050807">
    <property type="entry name" value="TransReg_Diox_bact_type"/>
</dbReference>
<dbReference type="Gene3D" id="2.60.120.10">
    <property type="entry name" value="Jelly Rolls"/>
    <property type="match status" value="1"/>
</dbReference>
<accession>A0A1G8J3V7</accession>
<gene>
    <name evidence="5" type="ORF">SAMN04488123_1013</name>
</gene>
<keyword evidence="6" id="KW-1185">Reference proteome</keyword>
<dbReference type="InterPro" id="IPR011051">
    <property type="entry name" value="RmlC_Cupin_sf"/>
</dbReference>